<evidence type="ECO:0000256" key="1">
    <source>
        <dbReference type="ARBA" id="ARBA00009437"/>
    </source>
</evidence>
<dbReference type="Gene3D" id="1.10.10.10">
    <property type="entry name" value="Winged helix-like DNA-binding domain superfamily/Winged helix DNA-binding domain"/>
    <property type="match status" value="1"/>
</dbReference>
<dbReference type="CDD" id="cd08411">
    <property type="entry name" value="PBP2_OxyR"/>
    <property type="match status" value="1"/>
</dbReference>
<keyword evidence="4" id="KW-0010">Activator</keyword>
<keyword evidence="9" id="KW-1185">Reference proteome</keyword>
<dbReference type="GO" id="GO:0003677">
    <property type="term" value="F:DNA binding"/>
    <property type="evidence" value="ECO:0007669"/>
    <property type="project" value="UniProtKB-KW"/>
</dbReference>
<protein>
    <recommendedName>
        <fullName evidence="6">Probable hydrogen peroxide-inducible genes activator</fullName>
    </recommendedName>
</protein>
<evidence type="ECO:0000259" key="7">
    <source>
        <dbReference type="PROSITE" id="PS50931"/>
    </source>
</evidence>
<evidence type="ECO:0000313" key="9">
    <source>
        <dbReference type="Proteomes" id="UP000182498"/>
    </source>
</evidence>
<accession>A0A0X2NL78</accession>
<dbReference type="Pfam" id="PF00126">
    <property type="entry name" value="HTH_1"/>
    <property type="match status" value="1"/>
</dbReference>
<evidence type="ECO:0000256" key="4">
    <source>
        <dbReference type="ARBA" id="ARBA00023159"/>
    </source>
</evidence>
<keyword evidence="5" id="KW-0804">Transcription</keyword>
<dbReference type="PANTHER" id="PTHR30346">
    <property type="entry name" value="TRANSCRIPTIONAL DUAL REGULATOR HCAR-RELATED"/>
    <property type="match status" value="1"/>
</dbReference>
<gene>
    <name evidence="8" type="ORF">CVAR292_00797</name>
</gene>
<proteinExistence type="inferred from homology"/>
<dbReference type="Pfam" id="PF03466">
    <property type="entry name" value="LysR_substrate"/>
    <property type="match status" value="1"/>
</dbReference>
<keyword evidence="2" id="KW-0805">Transcription regulation</keyword>
<dbReference type="PROSITE" id="PS50931">
    <property type="entry name" value="HTH_LYSR"/>
    <property type="match status" value="1"/>
</dbReference>
<organism evidence="8 9">
    <name type="scientific">Corynebacterium variabile</name>
    <dbReference type="NCBI Taxonomy" id="1727"/>
    <lineage>
        <taxon>Bacteria</taxon>
        <taxon>Bacillati</taxon>
        <taxon>Actinomycetota</taxon>
        <taxon>Actinomycetes</taxon>
        <taxon>Mycobacteriales</taxon>
        <taxon>Corynebacteriaceae</taxon>
        <taxon>Corynebacterium</taxon>
    </lineage>
</organism>
<dbReference type="Proteomes" id="UP000182498">
    <property type="component" value="Unassembled WGS sequence"/>
</dbReference>
<evidence type="ECO:0000256" key="2">
    <source>
        <dbReference type="ARBA" id="ARBA00023015"/>
    </source>
</evidence>
<evidence type="ECO:0000256" key="6">
    <source>
        <dbReference type="ARBA" id="ARBA00040885"/>
    </source>
</evidence>
<dbReference type="Gene3D" id="3.40.190.10">
    <property type="entry name" value="Periplasmic binding protein-like II"/>
    <property type="match status" value="2"/>
</dbReference>
<evidence type="ECO:0000313" key="8">
    <source>
        <dbReference type="EMBL" id="CUU65478.1"/>
    </source>
</evidence>
<reference evidence="9" key="1">
    <citation type="submission" date="2015-11" db="EMBL/GenBank/DDBJ databases">
        <authorList>
            <person name="Dugat-Bony E."/>
        </authorList>
    </citation>
    <scope>NUCLEOTIDE SEQUENCE [LARGE SCALE GENOMIC DNA]</scope>
    <source>
        <strain evidence="9">Mu292</strain>
    </source>
</reference>
<name>A0A0X2NL78_9CORY</name>
<dbReference type="InterPro" id="IPR005119">
    <property type="entry name" value="LysR_subst-bd"/>
</dbReference>
<dbReference type="GO" id="GO:0032993">
    <property type="term" value="C:protein-DNA complex"/>
    <property type="evidence" value="ECO:0007669"/>
    <property type="project" value="TreeGrafter"/>
</dbReference>
<sequence>MKSTFIGMANREYRPTVSQLRTFVTIAENGHFGTAAHRLGISQPSLSQALAALEQGLGVQLIERSTRRVIVTPVGTALLPYAQATLDSLDAFVSHARGVKGGLAGPMNLGMIPTIAPFLLPDLLRRLPSVAPDLRPQIVEEKTDDLTDSLKHGGLDAAVIAGQAGVTGIESLHVYDEEFVLVMPSGHPLARRSDLTVADLDDLDLLLLDDGHCLRDQVLDLCRSAYVGRDAAQAVTRAASLTTIVQCVIGGLGCTLVPISAVAAECDHPGLDLATFSGGAGTAGRSVYLCYRSSSGRAEDFGAISATLSTSFADAVVAGRAVLGKALTRG</sequence>
<evidence type="ECO:0000256" key="3">
    <source>
        <dbReference type="ARBA" id="ARBA00023125"/>
    </source>
</evidence>
<dbReference type="AlphaFoldDB" id="A0A0X2NL78"/>
<dbReference type="GO" id="GO:0003700">
    <property type="term" value="F:DNA-binding transcription factor activity"/>
    <property type="evidence" value="ECO:0007669"/>
    <property type="project" value="InterPro"/>
</dbReference>
<comment type="similarity">
    <text evidence="1">Belongs to the LysR transcriptional regulatory family.</text>
</comment>
<dbReference type="InterPro" id="IPR036388">
    <property type="entry name" value="WH-like_DNA-bd_sf"/>
</dbReference>
<dbReference type="EMBL" id="FAUH01000004">
    <property type="protein sequence ID" value="CUU65478.1"/>
    <property type="molecule type" value="Genomic_DNA"/>
</dbReference>
<dbReference type="SUPFAM" id="SSF46785">
    <property type="entry name" value="Winged helix' DNA-binding domain"/>
    <property type="match status" value="1"/>
</dbReference>
<dbReference type="FunFam" id="1.10.10.10:FF:000001">
    <property type="entry name" value="LysR family transcriptional regulator"/>
    <property type="match status" value="1"/>
</dbReference>
<dbReference type="PANTHER" id="PTHR30346:SF26">
    <property type="entry name" value="HYDROGEN PEROXIDE-INDUCIBLE GENES ACTIVATOR"/>
    <property type="match status" value="1"/>
</dbReference>
<feature type="domain" description="HTH lysR-type" evidence="7">
    <location>
        <begin position="15"/>
        <end position="72"/>
    </location>
</feature>
<dbReference type="PRINTS" id="PR00039">
    <property type="entry name" value="HTHLYSR"/>
</dbReference>
<dbReference type="InterPro" id="IPR036390">
    <property type="entry name" value="WH_DNA-bd_sf"/>
</dbReference>
<keyword evidence="3" id="KW-0238">DNA-binding</keyword>
<dbReference type="InterPro" id="IPR000847">
    <property type="entry name" value="LysR_HTH_N"/>
</dbReference>
<dbReference type="SUPFAM" id="SSF53850">
    <property type="entry name" value="Periplasmic binding protein-like II"/>
    <property type="match status" value="1"/>
</dbReference>
<evidence type="ECO:0000256" key="5">
    <source>
        <dbReference type="ARBA" id="ARBA00023163"/>
    </source>
</evidence>